<sequence>MFLGVGALDKDVSWVSPRHKMGYCMQSACSVRLGKARTAAAISTTSSVYYLRPRTKPDTMVGHSTSNKEVEYMYSKSRSIRTDSHDESEEHFFQHPVLGAGTGQRTSFRRDCT</sequence>
<name>A0ABR4EDD8_9PEZI</name>
<organism evidence="2 3">
    <name type="scientific">Diaporthe vaccinii</name>
    <dbReference type="NCBI Taxonomy" id="105482"/>
    <lineage>
        <taxon>Eukaryota</taxon>
        <taxon>Fungi</taxon>
        <taxon>Dikarya</taxon>
        <taxon>Ascomycota</taxon>
        <taxon>Pezizomycotina</taxon>
        <taxon>Sordariomycetes</taxon>
        <taxon>Sordariomycetidae</taxon>
        <taxon>Diaporthales</taxon>
        <taxon>Diaporthaceae</taxon>
        <taxon>Diaporthe</taxon>
        <taxon>Diaporthe eres species complex</taxon>
    </lineage>
</organism>
<evidence type="ECO:0000313" key="2">
    <source>
        <dbReference type="EMBL" id="KAL2280476.1"/>
    </source>
</evidence>
<accession>A0ABR4EDD8</accession>
<feature type="region of interest" description="Disordered" evidence="1">
    <location>
        <begin position="77"/>
        <end position="113"/>
    </location>
</feature>
<gene>
    <name evidence="2" type="ORF">FJTKL_12467</name>
</gene>
<comment type="caution">
    <text evidence="2">The sequence shown here is derived from an EMBL/GenBank/DDBJ whole genome shotgun (WGS) entry which is preliminary data.</text>
</comment>
<dbReference type="Proteomes" id="UP001600888">
    <property type="component" value="Unassembled WGS sequence"/>
</dbReference>
<keyword evidence="3" id="KW-1185">Reference proteome</keyword>
<reference evidence="2 3" key="1">
    <citation type="submission" date="2024-03" db="EMBL/GenBank/DDBJ databases">
        <title>A high-quality draft genome sequence of Diaporthe vaccinii, a causative agent of upright dieback and viscid rot disease in cranberry plants.</title>
        <authorList>
            <person name="Sarrasin M."/>
            <person name="Lang B.F."/>
            <person name="Burger G."/>
        </authorList>
    </citation>
    <scope>NUCLEOTIDE SEQUENCE [LARGE SCALE GENOMIC DNA]</scope>
    <source>
        <strain evidence="2 3">IS7</strain>
    </source>
</reference>
<evidence type="ECO:0000313" key="3">
    <source>
        <dbReference type="Proteomes" id="UP001600888"/>
    </source>
</evidence>
<dbReference type="EMBL" id="JBAWTH010000066">
    <property type="protein sequence ID" value="KAL2280476.1"/>
    <property type="molecule type" value="Genomic_DNA"/>
</dbReference>
<protein>
    <submittedName>
        <fullName evidence="2">Uncharacterized protein</fullName>
    </submittedName>
</protein>
<evidence type="ECO:0000256" key="1">
    <source>
        <dbReference type="SAM" id="MobiDB-lite"/>
    </source>
</evidence>
<feature type="compositionally biased region" description="Basic and acidic residues" evidence="1">
    <location>
        <begin position="80"/>
        <end position="93"/>
    </location>
</feature>
<proteinExistence type="predicted"/>